<dbReference type="GO" id="GO:0030261">
    <property type="term" value="P:chromosome condensation"/>
    <property type="evidence" value="ECO:0007669"/>
    <property type="project" value="InterPro"/>
</dbReference>
<dbReference type="InterPro" id="IPR027417">
    <property type="entry name" value="P-loop_NTPase"/>
</dbReference>
<comment type="subunit">
    <text evidence="6">Homodimer.</text>
</comment>
<feature type="domain" description="RecF/RecN/SMC N-terminal" evidence="7">
    <location>
        <begin position="699"/>
        <end position="1121"/>
    </location>
</feature>
<dbReference type="InterPro" id="IPR003395">
    <property type="entry name" value="RecF/RecN/SMC_N"/>
</dbReference>
<evidence type="ECO:0000256" key="1">
    <source>
        <dbReference type="ARBA" id="ARBA00022490"/>
    </source>
</evidence>
<dbReference type="HAMAP" id="MF_01894">
    <property type="entry name" value="Smc_prok"/>
    <property type="match status" value="1"/>
</dbReference>
<dbReference type="RefSeq" id="WP_013908286.1">
    <property type="nucleotide sequence ID" value="NC_015681.1"/>
</dbReference>
<dbReference type="GO" id="GO:0007059">
    <property type="term" value="P:chromosome segregation"/>
    <property type="evidence" value="ECO:0007669"/>
    <property type="project" value="UniProtKB-UniRule"/>
</dbReference>
<reference evidence="9" key="1">
    <citation type="submission" date="2011-04" db="EMBL/GenBank/DDBJ databases">
        <title>The complete genome of Thermodesulfatator indicus DSM 15286.</title>
        <authorList>
            <person name="Lucas S."/>
            <person name="Copeland A."/>
            <person name="Lapidus A."/>
            <person name="Bruce D."/>
            <person name="Goodwin L."/>
            <person name="Pitluck S."/>
            <person name="Peters L."/>
            <person name="Kyrpides N."/>
            <person name="Mavromatis K."/>
            <person name="Pagani I."/>
            <person name="Ivanova N."/>
            <person name="Saunders L."/>
            <person name="Detter J.C."/>
            <person name="Tapia R."/>
            <person name="Han C."/>
            <person name="Land M."/>
            <person name="Hauser L."/>
            <person name="Markowitz V."/>
            <person name="Cheng J.-F."/>
            <person name="Hugenholtz P."/>
            <person name="Woyke T."/>
            <person name="Wu D."/>
            <person name="Spring S."/>
            <person name="Schroeder M."/>
            <person name="Brambilla E."/>
            <person name="Klenk H.-P."/>
            <person name="Eisen J.A."/>
        </authorList>
    </citation>
    <scope>NUCLEOTIDE SEQUENCE [LARGE SCALE GENOMIC DNA]</scope>
    <source>
        <strain evidence="9">DSM 15286 / JCM 11887 / CIR29812</strain>
    </source>
</reference>
<evidence type="ECO:0000259" key="7">
    <source>
        <dbReference type="Pfam" id="PF02463"/>
    </source>
</evidence>
<reference evidence="8 9" key="2">
    <citation type="journal article" date="2012" name="Stand. Genomic Sci.">
        <title>Complete genome sequence of the thermophilic sulfate-reducing ocean bacterium Thermodesulfatator indicus type strain (CIR29812(T)).</title>
        <authorList>
            <person name="Anderson I."/>
            <person name="Saunders E."/>
            <person name="Lapidus A."/>
            <person name="Nolan M."/>
            <person name="Lucas S."/>
            <person name="Tice H."/>
            <person name="Del Rio T.G."/>
            <person name="Cheng J.F."/>
            <person name="Han C."/>
            <person name="Tapia R."/>
            <person name="Goodwin L.A."/>
            <person name="Pitluck S."/>
            <person name="Liolios K."/>
            <person name="Mavromatis K."/>
            <person name="Pagani I."/>
            <person name="Ivanova N."/>
            <person name="Mikhailova N."/>
            <person name="Pati A."/>
            <person name="Chen A."/>
            <person name="Palaniappan K."/>
            <person name="Land M."/>
            <person name="Hauser L."/>
            <person name="Jeffries C.D."/>
            <person name="Chang Y.J."/>
            <person name="Brambilla E.M."/>
            <person name="Rohde M."/>
            <person name="Spring S."/>
            <person name="Goker M."/>
            <person name="Detter J.C."/>
            <person name="Woyke T."/>
            <person name="Bristow J."/>
            <person name="Eisen J.A."/>
            <person name="Markowitz V."/>
            <person name="Hugenholtz P."/>
            <person name="Kyrpides N.C."/>
            <person name="Klenk H.P."/>
        </authorList>
    </citation>
    <scope>NUCLEOTIDE SEQUENCE [LARGE SCALE GENOMIC DNA]</scope>
    <source>
        <strain evidence="9">DSM 15286 / JCM 11887 / CIR29812</strain>
    </source>
</reference>
<organism evidence="8 9">
    <name type="scientific">Thermodesulfatator indicus (strain DSM 15286 / JCM 11887 / CIR29812)</name>
    <dbReference type="NCBI Taxonomy" id="667014"/>
    <lineage>
        <taxon>Bacteria</taxon>
        <taxon>Pseudomonadati</taxon>
        <taxon>Thermodesulfobacteriota</taxon>
        <taxon>Thermodesulfobacteria</taxon>
        <taxon>Thermodesulfobacteriales</taxon>
        <taxon>Thermodesulfatatoraceae</taxon>
        <taxon>Thermodesulfatator</taxon>
    </lineage>
</organism>
<dbReference type="GO" id="GO:0016887">
    <property type="term" value="F:ATP hydrolysis activity"/>
    <property type="evidence" value="ECO:0007669"/>
    <property type="project" value="InterPro"/>
</dbReference>
<proteinExistence type="inferred from homology"/>
<dbReference type="EMBL" id="CP002683">
    <property type="protein sequence ID" value="AEH45545.1"/>
    <property type="molecule type" value="Genomic_DNA"/>
</dbReference>
<evidence type="ECO:0000256" key="4">
    <source>
        <dbReference type="ARBA" id="ARBA00023054"/>
    </source>
</evidence>
<dbReference type="SUPFAM" id="SSF52540">
    <property type="entry name" value="P-loop containing nucleoside triphosphate hydrolases"/>
    <property type="match status" value="2"/>
</dbReference>
<protein>
    <recommendedName>
        <fullName evidence="6">Chromosome partition protein Smc</fullName>
    </recommendedName>
</protein>
<feature type="coiled-coil region" evidence="6">
    <location>
        <begin position="644"/>
        <end position="763"/>
    </location>
</feature>
<evidence type="ECO:0000313" key="8">
    <source>
        <dbReference type="EMBL" id="AEH45545.1"/>
    </source>
</evidence>
<dbReference type="GO" id="GO:0006260">
    <property type="term" value="P:DNA replication"/>
    <property type="evidence" value="ECO:0007669"/>
    <property type="project" value="UniProtKB-UniRule"/>
</dbReference>
<dbReference type="KEGG" id="tid:Thein_1687"/>
<sequence length="1129" mass="132183">MRIKRLEIFGFKSFPKKVNIVFPSGISAIVGPNGCGKSNLVDALRWILGEQNPRFLRVREMTDLIYAGENGHRPDFAEVKLILDNDKKEGPKDLAQLNEISVARRLYRDGESEFYLNNRPCRLKDIVYLFLDTGVHARGYGIIDQGRVSQFLELSPKERRRFLEELAGIARFKVKKEETERQLSRTKENLNRIKDILTEVESRLTELKEQAKKAEEYLKLQEEIRDLSLKKFDYLFRQARDKQQEVSEKIASLKEEVKNISLQINQLEPQKDEKEALILLLKQEIEKIKADFNEVDKKLKNKEKVFHELLKEESNIGQKTVRIKEKIAGKKERIEAIKKRILEIKSEKELVNEKIVNSQDELKNLHRDRQELFKEKDALEKNIKNIKESLFKIKYEIDEKRKLKQKNNQILETKLKELQKIDQEIKTLEKRYKKSLEKQKELEIKKENLDKRQKELSKKIENLELKIEEKKIILEREREKISDLRLKIKEVTSEIEWLKQIIKDRKSEAEKLLKNKGFDVLSVFETIELAPEEEKIAELAFPELLEAIYFKDKETCQKAINVLKKEKIQALIVYNKNPSLLIKAKIKNISLKDEIDLTEKQAVVTLQGELWDPDGIFRLKGKVSSLLTHKKMLDEKIKFLPKTKEELLEKEKNFKEINKILENLKREYTENIKFKKQLNNELQSIESSLKKIALDTEKAIQRKELLEKQKQQINKEIVSLKEVISQIELDNLLKEKDNLQSELHKLEEQFKLKNKQLKAVLAKIRAIELEITANKEKFNQLIKEEKRILQEETSLARDIEKLHEEKFIYEEKLNDLKKEIANIKKDIDSLLEKREQLQNEINAKQKDYQQIDEFLKELTKSLEVLKNEKQQKEKKLHRLEIDLAEIELTLSHLREQAKEQFNIDLPLEQNTSDLSLAQIEKILKEKKEEFNSFGPVNLQAIEELQKTEERRAFLLEQKADLEKAIDDLISAVKQIDRTCREKLKEALKAANLKLAEIFPLLFEGGQAELQFTENDDPLEAGLDLVIKLPGKPIRHLSMLSGGEKALTALAVLCAFYLVKPGPFCILDEVDAPLDEANTEKFIRLLQELSKYSQIILVTHNKRVMEHADLLIGVTMEEKGISKIVSVSLS</sequence>
<dbReference type="GO" id="GO:0003677">
    <property type="term" value="F:DNA binding"/>
    <property type="evidence" value="ECO:0007669"/>
    <property type="project" value="UniProtKB-UniRule"/>
</dbReference>
<dbReference type="Gene3D" id="3.40.50.300">
    <property type="entry name" value="P-loop containing nucleotide triphosphate hydrolases"/>
    <property type="match status" value="2"/>
</dbReference>
<feature type="binding site" evidence="6">
    <location>
        <begin position="32"/>
        <end position="39"/>
    </location>
    <ligand>
        <name>ATP</name>
        <dbReference type="ChEBI" id="CHEBI:30616"/>
    </ligand>
</feature>
<comment type="similarity">
    <text evidence="6">Belongs to the SMC family.</text>
</comment>
<dbReference type="AlphaFoldDB" id="F8AB88"/>
<comment type="domain">
    <text evidence="6">Contains large globular domains required for ATP hydrolysis at each terminus and a third globular domain forming a flexible hinge near the middle of the molecule. These domains are separated by coiled-coil structures.</text>
</comment>
<feature type="coiled-coil region" evidence="6">
    <location>
        <begin position="799"/>
        <end position="896"/>
    </location>
</feature>
<keyword evidence="4 6" id="KW-0175">Coiled coil</keyword>
<accession>F8AB88</accession>
<dbReference type="PIRSF" id="PIRSF005719">
    <property type="entry name" value="SMC"/>
    <property type="match status" value="1"/>
</dbReference>
<keyword evidence="2 6" id="KW-0547">Nucleotide-binding</keyword>
<dbReference type="STRING" id="667014.Thein_1687"/>
<evidence type="ECO:0000256" key="5">
    <source>
        <dbReference type="ARBA" id="ARBA00023125"/>
    </source>
</evidence>
<dbReference type="Pfam" id="PF02463">
    <property type="entry name" value="SMC_N"/>
    <property type="match status" value="2"/>
</dbReference>
<evidence type="ECO:0000313" key="9">
    <source>
        <dbReference type="Proteomes" id="UP000006793"/>
    </source>
</evidence>
<gene>
    <name evidence="6" type="primary">smc</name>
    <name evidence="8" type="ordered locus">Thein_1687</name>
</gene>
<name>F8AB88_THEID</name>
<keyword evidence="9" id="KW-1185">Reference proteome</keyword>
<feature type="coiled-coil region" evidence="6">
    <location>
        <begin position="937"/>
        <end position="978"/>
    </location>
</feature>
<evidence type="ECO:0000256" key="6">
    <source>
        <dbReference type="HAMAP-Rule" id="MF_01894"/>
    </source>
</evidence>
<keyword evidence="1 6" id="KW-0963">Cytoplasm</keyword>
<dbReference type="PaxDb" id="667014-Thein_1687"/>
<dbReference type="InterPro" id="IPR024704">
    <property type="entry name" value="SMC"/>
</dbReference>
<feature type="coiled-coil region" evidence="6">
    <location>
        <begin position="169"/>
        <end position="494"/>
    </location>
</feature>
<dbReference type="InParanoid" id="F8AB88"/>
<comment type="subcellular location">
    <subcellularLocation>
        <location evidence="6">Cytoplasm</location>
    </subcellularLocation>
</comment>
<dbReference type="OrthoDB" id="9808768at2"/>
<dbReference type="GO" id="GO:0007062">
    <property type="term" value="P:sister chromatid cohesion"/>
    <property type="evidence" value="ECO:0007669"/>
    <property type="project" value="InterPro"/>
</dbReference>
<evidence type="ECO:0000256" key="2">
    <source>
        <dbReference type="ARBA" id="ARBA00022741"/>
    </source>
</evidence>
<dbReference type="HOGENOM" id="CLU_001042_2_2_0"/>
<dbReference type="eggNOG" id="COG1196">
    <property type="taxonomic scope" value="Bacteria"/>
</dbReference>
<keyword evidence="3 6" id="KW-0067">ATP-binding</keyword>
<keyword evidence="5 6" id="KW-0238">DNA-binding</keyword>
<dbReference type="GO" id="GO:0005524">
    <property type="term" value="F:ATP binding"/>
    <property type="evidence" value="ECO:0007669"/>
    <property type="project" value="UniProtKB-UniRule"/>
</dbReference>
<dbReference type="PANTHER" id="PTHR43977">
    <property type="entry name" value="STRUCTURAL MAINTENANCE OF CHROMOSOMES PROTEIN 3"/>
    <property type="match status" value="1"/>
</dbReference>
<dbReference type="InterPro" id="IPR011890">
    <property type="entry name" value="SMC_prok"/>
</dbReference>
<comment type="function">
    <text evidence="6">Required for chromosome condensation and partitioning.</text>
</comment>
<dbReference type="Proteomes" id="UP000006793">
    <property type="component" value="Chromosome"/>
</dbReference>
<dbReference type="GO" id="GO:0005737">
    <property type="term" value="C:cytoplasm"/>
    <property type="evidence" value="ECO:0007669"/>
    <property type="project" value="UniProtKB-SubCell"/>
</dbReference>
<dbReference type="PATRIC" id="fig|667014.3.peg.1738"/>
<evidence type="ECO:0000256" key="3">
    <source>
        <dbReference type="ARBA" id="ARBA00022840"/>
    </source>
</evidence>
<feature type="domain" description="RecF/RecN/SMC N-terminal" evidence="7">
    <location>
        <begin position="3"/>
        <end position="137"/>
    </location>
</feature>